<dbReference type="Proteomes" id="UP000243232">
    <property type="component" value="Chromosome I"/>
</dbReference>
<dbReference type="EMBL" id="LT629785">
    <property type="protein sequence ID" value="SDU04826.1"/>
    <property type="molecule type" value="Genomic_DNA"/>
</dbReference>
<gene>
    <name evidence="1" type="ORF">SAMN05216296_1476</name>
</gene>
<name>A0A1H2FBR1_9PSED</name>
<dbReference type="Gene3D" id="1.10.238.160">
    <property type="match status" value="1"/>
</dbReference>
<dbReference type="OrthoDB" id="8455288at2"/>
<protein>
    <submittedName>
        <fullName evidence="1">Transcriptional regulator, AlpA family</fullName>
    </submittedName>
</protein>
<evidence type="ECO:0000313" key="2">
    <source>
        <dbReference type="Proteomes" id="UP000243232"/>
    </source>
</evidence>
<dbReference type="PANTHER" id="PTHR36154:SF1">
    <property type="entry name" value="DNA-BINDING TRANSCRIPTIONAL ACTIVATOR ALPA"/>
    <property type="match status" value="1"/>
</dbReference>
<dbReference type="AlphaFoldDB" id="A0A1H2FBR1"/>
<organism evidence="1 2">
    <name type="scientific">Pseudomonas pohangensis</name>
    <dbReference type="NCBI Taxonomy" id="364197"/>
    <lineage>
        <taxon>Bacteria</taxon>
        <taxon>Pseudomonadati</taxon>
        <taxon>Pseudomonadota</taxon>
        <taxon>Gammaproteobacteria</taxon>
        <taxon>Pseudomonadales</taxon>
        <taxon>Pseudomonadaceae</taxon>
        <taxon>Pseudomonas</taxon>
    </lineage>
</organism>
<dbReference type="PANTHER" id="PTHR36154">
    <property type="entry name" value="DNA-BINDING TRANSCRIPTIONAL ACTIVATOR ALPA"/>
    <property type="match status" value="1"/>
</dbReference>
<dbReference type="Pfam" id="PF05930">
    <property type="entry name" value="Phage_AlpA"/>
    <property type="match status" value="1"/>
</dbReference>
<sequence>MKVLRLNSVVLATGLARSTIYKLIGSGEFPRPVPLTARSVGWIEGEVIAWIQSKIEERERE</sequence>
<accession>A0A1H2FBR1</accession>
<dbReference type="STRING" id="364197.SAMN05216296_1476"/>
<dbReference type="RefSeq" id="WP_076583476.1">
    <property type="nucleotide sequence ID" value="NZ_LT629785.1"/>
</dbReference>
<evidence type="ECO:0000313" key="1">
    <source>
        <dbReference type="EMBL" id="SDU04826.1"/>
    </source>
</evidence>
<reference evidence="2" key="1">
    <citation type="submission" date="2016-10" db="EMBL/GenBank/DDBJ databases">
        <authorList>
            <person name="Varghese N."/>
            <person name="Submissions S."/>
        </authorList>
    </citation>
    <scope>NUCLEOTIDE SEQUENCE [LARGE SCALE GENOMIC DNA]</scope>
    <source>
        <strain evidence="2">DSM 17875</strain>
    </source>
</reference>
<proteinExistence type="predicted"/>
<dbReference type="InterPro" id="IPR010260">
    <property type="entry name" value="AlpA"/>
</dbReference>
<dbReference type="InterPro" id="IPR052931">
    <property type="entry name" value="Prophage_regulatory_activator"/>
</dbReference>
<keyword evidence="2" id="KW-1185">Reference proteome</keyword>